<evidence type="ECO:0000256" key="5">
    <source>
        <dbReference type="ARBA" id="ARBA00023180"/>
    </source>
</evidence>
<comment type="caution">
    <text evidence="12">The sequence shown here is derived from an EMBL/GenBank/DDBJ whole genome shotgun (WGS) entry which is preliminary data.</text>
</comment>
<reference evidence="13" key="2">
    <citation type="journal article" date="2021" name="Sci. Data">
        <title>Chromosome-scale genome sequencing, assembly and annotation of six genomes from subfamily Leishmaniinae.</title>
        <authorList>
            <person name="Almutairi H."/>
            <person name="Urbaniak M.D."/>
            <person name="Bates M.D."/>
            <person name="Jariyapan N."/>
            <person name="Kwakye-Nuako G."/>
            <person name="Thomaz Soccol V."/>
            <person name="Al-Salem W.S."/>
            <person name="Dillon R.J."/>
            <person name="Bates P.A."/>
            <person name="Gatherer D."/>
        </authorList>
    </citation>
    <scope>NUCLEOTIDE SEQUENCE [LARGE SCALE GENOMIC DNA]</scope>
</reference>
<dbReference type="PANTHER" id="PTHR11226:SF0">
    <property type="entry name" value="UDP-GLUCOSE:GLYCOPROTEIN GLUCOSYLTRANSFERASE"/>
    <property type="match status" value="1"/>
</dbReference>
<organism evidence="12 13">
    <name type="scientific">Leishmania orientalis</name>
    <dbReference type="NCBI Taxonomy" id="2249476"/>
    <lineage>
        <taxon>Eukaryota</taxon>
        <taxon>Discoba</taxon>
        <taxon>Euglenozoa</taxon>
        <taxon>Kinetoplastea</taxon>
        <taxon>Metakinetoplastina</taxon>
        <taxon>Trypanosomatida</taxon>
        <taxon>Trypanosomatidae</taxon>
        <taxon>Leishmaniinae</taxon>
        <taxon>Leishmania</taxon>
    </lineage>
</organism>
<dbReference type="InterPro" id="IPR040692">
    <property type="entry name" value="UGGT_TRXL_3"/>
</dbReference>
<keyword evidence="3" id="KW-0732">Signal</keyword>
<evidence type="ECO:0000259" key="9">
    <source>
        <dbReference type="Pfam" id="PF18401"/>
    </source>
</evidence>
<dbReference type="RefSeq" id="XP_067061590.1">
    <property type="nucleotide sequence ID" value="XM_067205653.1"/>
</dbReference>
<comment type="cofactor">
    <cofactor evidence="1">
        <name>Ca(2+)</name>
        <dbReference type="ChEBI" id="CHEBI:29108"/>
    </cofactor>
</comment>
<dbReference type="PANTHER" id="PTHR11226">
    <property type="entry name" value="UDP-GLUCOSE GLYCOPROTEIN:GLUCOSYLTRANSFERASE"/>
    <property type="match status" value="1"/>
</dbReference>
<feature type="domain" description="UGGT thioredoxin-like" evidence="10">
    <location>
        <begin position="602"/>
        <end position="855"/>
    </location>
</feature>
<evidence type="ECO:0000256" key="6">
    <source>
        <dbReference type="SAM" id="MobiDB-lite"/>
    </source>
</evidence>
<keyword evidence="7" id="KW-1133">Transmembrane helix</keyword>
<sequence>MPLLVLSSIHRTDGGAALSPSLSFLSLLPLLILVILGAGTLTTHGKGIHTTVEASWNETPLYQEGCEWAARSYGDEAFYSCLDALWSPSPSRSRASGIENSGGVSDTTSARFRTQKLQYTRLLEVLFGLRETRGAQRAFFETEMAARVYSPAVEAHYALADQALRETRSQPFFDRDGGGQGEHDSDNGSTCGEPFAVVYTRAAPGAPLQAIRVETPSALKSAIGGMGHSRIGASVSVDEVAFAGFDHRYLSASMAAAREVSAVMVLYGLPGCPASRELHRTAVELSTSVDAASAIAAGAPAYFWRHLPVSVSRLCAAANPGLSSFATTASVWDTPLLTQGYGVTVDIKNTEYKVLDEKTAAQSRAKEQGSAAIDTGLPHDGADAAAAAASNRVPETQVDRMVSGFHVARLKERYPSLAASLDEFAAFLDEEAGSEDTKVDFDVWELQKIGLAATQYIREVESPHRRLHLLKDMVKRFPTYAAALSRIAAEPGRLEKLQKMLSILHQHMSPGESALFVNGWRVKEQELTLFGVLHALHEEDQLLRRIKTVLTTEKAKQGVHMLPVEPAMLEKVAEYVKRRTRLAMKTLEEDAETEAAYAIPAKYIAWTNNVETSPQLKGLPAELNTFFAPDHGHAPIPRRNVLNFVLMLDPVSKSSLQFISLILRLRQQGLIARYGLALVDQTWSPVFQAGVGDDIGGFQGESAGSRAALQVFALVYHLAAMDKEAGLLKFLMQLFQAAMKTDTETLPDAVITPLCERAAKTQLRTSVAALTRSADVLSHYHETQAALRRFPVPEYPAIFLNGVLLNNDLAAMSAALQREMLLLQGWVSTGALRDDMTSMYDSILKQRGAADHIQPALIGTPVTMLWADKPVVVAHVESLPYVYSPAYAGGVPALTQLVTLPCAFTTAMLQQLQTVMTALEECGAASGENTNSHNVCSILRLSLVSCPAAPSIFHRHMEALQRQLARSSTPKGTRYAALQRYVSHLAEAVASTSVDPGAVLGTETVVAALEVAPLPADVQALVDVSSGTNANAEPQWSRGQEQFWAAFADAVEGGTKNIALITNGRIIAMDASFSAADVLAAARLMASTTKAVQEVVMNVPFTDMKSAAGGGYAKKKLDTSFFAGKTACLSSVFGDEVVRRAAGHMPTAPGTMRPESIVSTKKDWRRLRSVLFAVSNVRADGASADITKDVWEEEDEPSGRMAQPLHRVTAVVDPSSRDAQVIVSLADYLLQSPLHIRLTVVLNPALDVKFPIRNFFQYVASPTLVFEETSGRVVAPLATFTQMPSSSLLTLGVEEPPSWTVFSQDAEVDLDNIMLSRLPHGTLFVAAVYRMHSVLLTGEATDAWTGAALNGLPLSLLSPSRAGGIPNASSAARITDTQVMANLGGYYQLQANPGVWYLSVKEGPVAAAYCIEAIDGHVVRECAKGAEESSLTNWTQGQHIPLMIDSFRGRHLPLRIARTPNSVATTNLQAILQQMASNVKLKWPPTWLSRGAKPAPPEKPTLNVFSVASGHLYERFLRMMMYSVHKMSSDKYGTNTTRIKFWVIENFLSPQFKRYIPLLAEQLGFEVGFVTYRWPWWLPRQTEKQRKIWAYKILFLDVLFPLDVDRIIFVDADQTAQADLHELYNMKIGGQAIAMAPFCQKSKNNATIPFRFWEKGFWENHLRGKPYHISAIFLVDLRRFRAMLAGDRYRGIYSQLVGDPNSLQNLDQDLPNFMQDVIPIFSLPEHWLWCETWCSEKSKSKAKTIDLCNNPLTKIPKLENAKMVIPGWEKLDNKLQNMSDGLLARL</sequence>
<dbReference type="InterPro" id="IPR009448">
    <property type="entry name" value="UDP-g_GGtrans"/>
</dbReference>
<feature type="domain" description="UGGT thioredoxin-like" evidence="9">
    <location>
        <begin position="437"/>
        <end position="556"/>
    </location>
</feature>
<dbReference type="InterPro" id="IPR040497">
    <property type="entry name" value="Glyco_transf_24"/>
</dbReference>
<feature type="region of interest" description="Disordered" evidence="6">
    <location>
        <begin position="170"/>
        <end position="190"/>
    </location>
</feature>
<keyword evidence="5" id="KW-0325">Glycoprotein</keyword>
<dbReference type="GO" id="GO:0036503">
    <property type="term" value="P:ERAD pathway"/>
    <property type="evidence" value="ECO:0007669"/>
    <property type="project" value="TreeGrafter"/>
</dbReference>
<dbReference type="SUPFAM" id="SSF53448">
    <property type="entry name" value="Nucleotide-diphospho-sugar transferases"/>
    <property type="match status" value="1"/>
</dbReference>
<dbReference type="GO" id="GO:0018279">
    <property type="term" value="P:protein N-linked glycosylation via asparagine"/>
    <property type="evidence" value="ECO:0007669"/>
    <property type="project" value="TreeGrafter"/>
</dbReference>
<protein>
    <recommendedName>
        <fullName evidence="14">UDP-glucose:glycoprotein glucosyltransferase</fullName>
    </recommendedName>
</protein>
<evidence type="ECO:0000259" key="10">
    <source>
        <dbReference type="Pfam" id="PF18402"/>
    </source>
</evidence>
<proteinExistence type="predicted"/>
<reference evidence="13" key="1">
    <citation type="journal article" date="2021" name="Microbiol. Resour. Announc.">
        <title>LGAAP: Leishmaniinae Genome Assembly and Annotation Pipeline.</title>
        <authorList>
            <person name="Almutairi H."/>
            <person name="Urbaniak M.D."/>
            <person name="Bates M.D."/>
            <person name="Jariyapan N."/>
            <person name="Kwakye-Nuako G."/>
            <person name="Thomaz-Soccol V."/>
            <person name="Al-Salem W.S."/>
            <person name="Dillon R.J."/>
            <person name="Bates P.A."/>
            <person name="Gatherer D."/>
        </authorList>
    </citation>
    <scope>NUCLEOTIDE SEQUENCE [LARGE SCALE GENOMIC DNA]</scope>
</reference>
<dbReference type="SMR" id="A0A836KI23"/>
<keyword evidence="7" id="KW-0472">Membrane</keyword>
<dbReference type="Pfam" id="PF18400">
    <property type="entry name" value="Thioredoxin_12"/>
    <property type="match status" value="1"/>
</dbReference>
<evidence type="ECO:0000256" key="3">
    <source>
        <dbReference type="ARBA" id="ARBA00022729"/>
    </source>
</evidence>
<evidence type="ECO:0000256" key="7">
    <source>
        <dbReference type="SAM" id="Phobius"/>
    </source>
</evidence>
<dbReference type="Gene3D" id="3.90.550.10">
    <property type="entry name" value="Spore Coat Polysaccharide Biosynthesis Protein SpsA, Chain A"/>
    <property type="match status" value="1"/>
</dbReference>
<feature type="domain" description="UGGT thioredoxin-like" evidence="8">
    <location>
        <begin position="58"/>
        <end position="310"/>
    </location>
</feature>
<dbReference type="InterPro" id="IPR040694">
    <property type="entry name" value="UGGT_TRXL_2"/>
</dbReference>
<feature type="transmembrane region" description="Helical" evidence="7">
    <location>
        <begin position="21"/>
        <end position="41"/>
    </location>
</feature>
<accession>A0A836KI23</accession>
<keyword evidence="4" id="KW-0256">Endoplasmic reticulum</keyword>
<name>A0A836KI23_9TRYP</name>
<feature type="compositionally biased region" description="Basic and acidic residues" evidence="6">
    <location>
        <begin position="170"/>
        <end position="186"/>
    </location>
</feature>
<dbReference type="CDD" id="cd06432">
    <property type="entry name" value="GT8_HUGT1_C_like"/>
    <property type="match status" value="1"/>
</dbReference>
<evidence type="ECO:0000313" key="12">
    <source>
        <dbReference type="EMBL" id="KAG5473587.1"/>
    </source>
</evidence>
<dbReference type="GO" id="GO:0003980">
    <property type="term" value="F:UDP-glucose:glycoprotein glucosyltransferase activity"/>
    <property type="evidence" value="ECO:0007669"/>
    <property type="project" value="InterPro"/>
</dbReference>
<dbReference type="Proteomes" id="UP000674143">
    <property type="component" value="Unassembled WGS sequence"/>
</dbReference>
<dbReference type="KEGG" id="loi:92359587"/>
<dbReference type="Pfam" id="PF18402">
    <property type="entry name" value="Thioredoxin_14"/>
    <property type="match status" value="1"/>
</dbReference>
<dbReference type="Pfam" id="PF18404">
    <property type="entry name" value="Glyco_transf_24"/>
    <property type="match status" value="1"/>
</dbReference>
<dbReference type="Pfam" id="PF06427">
    <property type="entry name" value="UDP-g_GGTase"/>
    <property type="match status" value="1"/>
</dbReference>
<dbReference type="GO" id="GO:0005788">
    <property type="term" value="C:endoplasmic reticulum lumen"/>
    <property type="evidence" value="ECO:0007669"/>
    <property type="project" value="UniProtKB-SubCell"/>
</dbReference>
<gene>
    <name evidence="12" type="ORF">LSCM4_03657</name>
</gene>
<dbReference type="FunFam" id="3.90.550.10:FF:000283">
    <property type="entry name" value="UDP-glucose:glycoprotein glucosyltransferase, putative"/>
    <property type="match status" value="1"/>
</dbReference>
<dbReference type="EMBL" id="JAFHLR010000029">
    <property type="protein sequence ID" value="KAG5473587.1"/>
    <property type="molecule type" value="Genomic_DNA"/>
</dbReference>
<dbReference type="InterPro" id="IPR040693">
    <property type="entry name" value="UGGT_TRXL_1"/>
</dbReference>
<dbReference type="GO" id="GO:0051082">
    <property type="term" value="F:unfolded protein binding"/>
    <property type="evidence" value="ECO:0007669"/>
    <property type="project" value="TreeGrafter"/>
</dbReference>
<evidence type="ECO:0000259" key="11">
    <source>
        <dbReference type="Pfam" id="PF18404"/>
    </source>
</evidence>
<dbReference type="InterPro" id="IPR029044">
    <property type="entry name" value="Nucleotide-diphossugar_trans"/>
</dbReference>
<dbReference type="UniPathway" id="UPA00378"/>
<keyword evidence="13" id="KW-1185">Reference proteome</keyword>
<dbReference type="Pfam" id="PF18401">
    <property type="entry name" value="Thioredoxin_13"/>
    <property type="match status" value="1"/>
</dbReference>
<evidence type="ECO:0008006" key="14">
    <source>
        <dbReference type="Google" id="ProtNLM"/>
    </source>
</evidence>
<evidence type="ECO:0000259" key="8">
    <source>
        <dbReference type="Pfam" id="PF18400"/>
    </source>
</evidence>
<evidence type="ECO:0000256" key="2">
    <source>
        <dbReference type="ARBA" id="ARBA00004319"/>
    </source>
</evidence>
<evidence type="ECO:0000313" key="13">
    <source>
        <dbReference type="Proteomes" id="UP000674143"/>
    </source>
</evidence>
<evidence type="ECO:0000256" key="4">
    <source>
        <dbReference type="ARBA" id="ARBA00022824"/>
    </source>
</evidence>
<keyword evidence="7" id="KW-0812">Transmembrane</keyword>
<evidence type="ECO:0000256" key="1">
    <source>
        <dbReference type="ARBA" id="ARBA00001913"/>
    </source>
</evidence>
<feature type="domain" description="Glucosyltransferase 24 catalytic" evidence="11">
    <location>
        <begin position="1502"/>
        <end position="1777"/>
    </location>
</feature>
<comment type="subcellular location">
    <subcellularLocation>
        <location evidence="2">Endoplasmic reticulum lumen</location>
    </subcellularLocation>
</comment>
<dbReference type="GeneID" id="92359587"/>